<evidence type="ECO:0000313" key="3">
    <source>
        <dbReference type="Proteomes" id="UP000749646"/>
    </source>
</evidence>
<name>A0A9P6M7P9_9FUNG</name>
<dbReference type="InterPro" id="IPR016181">
    <property type="entry name" value="Acyl_CoA_acyltransferase"/>
</dbReference>
<proteinExistence type="predicted"/>
<comment type="caution">
    <text evidence="2">The sequence shown here is derived from an EMBL/GenBank/DDBJ whole genome shotgun (WGS) entry which is preliminary data.</text>
</comment>
<evidence type="ECO:0000259" key="1">
    <source>
        <dbReference type="PROSITE" id="PS51186"/>
    </source>
</evidence>
<dbReference type="EMBL" id="JAAAHW010005198">
    <property type="protein sequence ID" value="KAF9969520.1"/>
    <property type="molecule type" value="Genomic_DNA"/>
</dbReference>
<sequence>MGGIEMQDFDHDDKDVADAATKRGCVVSLFLYKKYRRKGYLGIMLETCEEIARQKGLETVTIYGLSKAGGFEKFGYKTFKIEKRNYGGNVYRETRFLEKALWP</sequence>
<accession>A0A9P6M7P9</accession>
<gene>
    <name evidence="2" type="ORF">BGZ65_011861</name>
</gene>
<evidence type="ECO:0000313" key="2">
    <source>
        <dbReference type="EMBL" id="KAF9969520.1"/>
    </source>
</evidence>
<dbReference type="OrthoDB" id="2380010at2759"/>
<dbReference type="InterPro" id="IPR000182">
    <property type="entry name" value="GNAT_dom"/>
</dbReference>
<dbReference type="Pfam" id="PF00583">
    <property type="entry name" value="Acetyltransf_1"/>
    <property type="match status" value="1"/>
</dbReference>
<dbReference type="CDD" id="cd04301">
    <property type="entry name" value="NAT_SF"/>
    <property type="match status" value="1"/>
</dbReference>
<dbReference type="AlphaFoldDB" id="A0A9P6M7P9"/>
<dbReference type="Gene3D" id="3.40.630.30">
    <property type="match status" value="1"/>
</dbReference>
<feature type="domain" description="N-acetyltransferase" evidence="1">
    <location>
        <begin position="1"/>
        <end position="98"/>
    </location>
</feature>
<dbReference type="SUPFAM" id="SSF55729">
    <property type="entry name" value="Acyl-CoA N-acyltransferases (Nat)"/>
    <property type="match status" value="1"/>
</dbReference>
<organism evidence="2 3">
    <name type="scientific">Modicella reniformis</name>
    <dbReference type="NCBI Taxonomy" id="1440133"/>
    <lineage>
        <taxon>Eukaryota</taxon>
        <taxon>Fungi</taxon>
        <taxon>Fungi incertae sedis</taxon>
        <taxon>Mucoromycota</taxon>
        <taxon>Mortierellomycotina</taxon>
        <taxon>Mortierellomycetes</taxon>
        <taxon>Mortierellales</taxon>
        <taxon>Mortierellaceae</taxon>
        <taxon>Modicella</taxon>
    </lineage>
</organism>
<reference evidence="2" key="1">
    <citation type="journal article" date="2020" name="Fungal Divers.">
        <title>Resolving the Mortierellaceae phylogeny through synthesis of multi-gene phylogenetics and phylogenomics.</title>
        <authorList>
            <person name="Vandepol N."/>
            <person name="Liber J."/>
            <person name="Desiro A."/>
            <person name="Na H."/>
            <person name="Kennedy M."/>
            <person name="Barry K."/>
            <person name="Grigoriev I.V."/>
            <person name="Miller A.N."/>
            <person name="O'Donnell K."/>
            <person name="Stajich J.E."/>
            <person name="Bonito G."/>
        </authorList>
    </citation>
    <scope>NUCLEOTIDE SEQUENCE</scope>
    <source>
        <strain evidence="2">MES-2147</strain>
    </source>
</reference>
<dbReference type="Proteomes" id="UP000749646">
    <property type="component" value="Unassembled WGS sequence"/>
</dbReference>
<keyword evidence="3" id="KW-1185">Reference proteome</keyword>
<protein>
    <recommendedName>
        <fullName evidence="1">N-acetyltransferase domain-containing protein</fullName>
    </recommendedName>
</protein>
<dbReference type="GO" id="GO:0016747">
    <property type="term" value="F:acyltransferase activity, transferring groups other than amino-acyl groups"/>
    <property type="evidence" value="ECO:0007669"/>
    <property type="project" value="InterPro"/>
</dbReference>
<dbReference type="PROSITE" id="PS51186">
    <property type="entry name" value="GNAT"/>
    <property type="match status" value="1"/>
</dbReference>